<keyword evidence="7 8" id="KW-0119">Carbohydrate metabolism</keyword>
<feature type="binding site" evidence="11">
    <location>
        <begin position="73"/>
        <end position="74"/>
    </location>
    <ligand>
        <name>beta-D-galactose</name>
        <dbReference type="ChEBI" id="CHEBI:27667"/>
    </ligand>
</feature>
<feature type="active site" description="Proton acceptor" evidence="9">
    <location>
        <position position="300"/>
    </location>
</feature>
<evidence type="ECO:0000256" key="9">
    <source>
        <dbReference type="PIRSR" id="PIRSR005096-1"/>
    </source>
</evidence>
<reference evidence="13" key="1">
    <citation type="submission" date="2018-03" db="EMBL/GenBank/DDBJ databases">
        <title>Lachnoclostridium SNUG30370 gen.nov., sp.nov., isolated from human faeces.</title>
        <authorList>
            <person name="Seo B."/>
            <person name="Jeon K."/>
            <person name="Ko G."/>
        </authorList>
    </citation>
    <scope>NUCLEOTIDE SEQUENCE [LARGE SCALE GENOMIC DNA]</scope>
    <source>
        <strain evidence="13">SNUG30370</strain>
    </source>
</reference>
<dbReference type="PANTHER" id="PTHR10091">
    <property type="entry name" value="ALDOSE-1-EPIMERASE"/>
    <property type="match status" value="1"/>
</dbReference>
<dbReference type="InterPro" id="IPR047215">
    <property type="entry name" value="Galactose_mutarotase-like"/>
</dbReference>
<dbReference type="Gene3D" id="2.70.98.10">
    <property type="match status" value="1"/>
</dbReference>
<dbReference type="RefSeq" id="WP_106986914.1">
    <property type="nucleotide sequence ID" value="NZ_PYLP01000001.1"/>
</dbReference>
<name>A0A2T3G3J7_9FIRM</name>
<dbReference type="Pfam" id="PF01263">
    <property type="entry name" value="Aldose_epim"/>
    <property type="match status" value="1"/>
</dbReference>
<dbReference type="GO" id="GO:0004034">
    <property type="term" value="F:aldose 1-epimerase activity"/>
    <property type="evidence" value="ECO:0007669"/>
    <property type="project" value="UniProtKB-EC"/>
</dbReference>
<evidence type="ECO:0000256" key="1">
    <source>
        <dbReference type="ARBA" id="ARBA00001614"/>
    </source>
</evidence>
<dbReference type="EMBL" id="PYLP01000001">
    <property type="protein sequence ID" value="PST42125.1"/>
    <property type="molecule type" value="Genomic_DNA"/>
</dbReference>
<dbReference type="PROSITE" id="PS00545">
    <property type="entry name" value="ALDOSE_1_EPIMERASE"/>
    <property type="match status" value="1"/>
</dbReference>
<dbReference type="GO" id="GO:0033499">
    <property type="term" value="P:galactose catabolic process via UDP-galactose, Leloir pathway"/>
    <property type="evidence" value="ECO:0007669"/>
    <property type="project" value="TreeGrafter"/>
</dbReference>
<feature type="binding site" evidence="11">
    <location>
        <begin position="169"/>
        <end position="171"/>
    </location>
    <ligand>
        <name>beta-D-galactose</name>
        <dbReference type="ChEBI" id="CHEBI:27667"/>
    </ligand>
</feature>
<dbReference type="SUPFAM" id="SSF74650">
    <property type="entry name" value="Galactose mutarotase-like"/>
    <property type="match status" value="1"/>
</dbReference>
<dbReference type="PANTHER" id="PTHR10091:SF0">
    <property type="entry name" value="GALACTOSE MUTAROTASE"/>
    <property type="match status" value="1"/>
</dbReference>
<proteinExistence type="inferred from homology"/>
<evidence type="ECO:0000256" key="2">
    <source>
        <dbReference type="ARBA" id="ARBA00005028"/>
    </source>
</evidence>
<evidence type="ECO:0000256" key="10">
    <source>
        <dbReference type="PIRSR" id="PIRSR005096-2"/>
    </source>
</evidence>
<keyword evidence="6 8" id="KW-0413">Isomerase</keyword>
<evidence type="ECO:0000256" key="3">
    <source>
        <dbReference type="ARBA" id="ARBA00006206"/>
    </source>
</evidence>
<dbReference type="NCBIfam" id="NF008277">
    <property type="entry name" value="PRK11055.1"/>
    <property type="match status" value="1"/>
</dbReference>
<dbReference type="AlphaFoldDB" id="A0A2T3G3J7"/>
<evidence type="ECO:0000313" key="12">
    <source>
        <dbReference type="EMBL" id="PST42125.1"/>
    </source>
</evidence>
<dbReference type="InterPro" id="IPR008183">
    <property type="entry name" value="Aldose_1/G6P_1-epimerase"/>
</dbReference>
<dbReference type="Proteomes" id="UP000241201">
    <property type="component" value="Unassembled WGS sequence"/>
</dbReference>
<feature type="binding site" evidence="10">
    <location>
        <position position="240"/>
    </location>
    <ligand>
        <name>beta-D-galactose</name>
        <dbReference type="ChEBI" id="CHEBI:27667"/>
    </ligand>
</feature>
<dbReference type="InterPro" id="IPR015443">
    <property type="entry name" value="Aldose_1-epimerase"/>
</dbReference>
<accession>A0A2T3G3J7</accession>
<evidence type="ECO:0000256" key="5">
    <source>
        <dbReference type="ARBA" id="ARBA00014165"/>
    </source>
</evidence>
<comment type="similarity">
    <text evidence="3 8">Belongs to the aldose epimerase family.</text>
</comment>
<dbReference type="InterPro" id="IPR011013">
    <property type="entry name" value="Gal_mutarotase_sf_dom"/>
</dbReference>
<keyword evidence="13" id="KW-1185">Reference proteome</keyword>
<dbReference type="GO" id="GO:0006006">
    <property type="term" value="P:glucose metabolic process"/>
    <property type="evidence" value="ECO:0007669"/>
    <property type="project" value="TreeGrafter"/>
</dbReference>
<dbReference type="UniPathway" id="UPA00242"/>
<dbReference type="GO" id="GO:0030246">
    <property type="term" value="F:carbohydrate binding"/>
    <property type="evidence" value="ECO:0007669"/>
    <property type="project" value="InterPro"/>
</dbReference>
<comment type="caution">
    <text evidence="12">The sequence shown here is derived from an EMBL/GenBank/DDBJ whole genome shotgun (WGS) entry which is preliminary data.</text>
</comment>
<evidence type="ECO:0000256" key="11">
    <source>
        <dbReference type="PIRSR" id="PIRSR005096-3"/>
    </source>
</evidence>
<evidence type="ECO:0000256" key="8">
    <source>
        <dbReference type="PIRNR" id="PIRNR005096"/>
    </source>
</evidence>
<protein>
    <recommendedName>
        <fullName evidence="5 8">Aldose 1-epimerase</fullName>
        <ecNumber evidence="4 8">5.1.3.3</ecNumber>
    </recommendedName>
</protein>
<evidence type="ECO:0000256" key="4">
    <source>
        <dbReference type="ARBA" id="ARBA00013185"/>
    </source>
</evidence>
<organism evidence="12 13">
    <name type="scientific">Faecalibacillus faecis</name>
    <dbReference type="NCBI Taxonomy" id="1982628"/>
    <lineage>
        <taxon>Bacteria</taxon>
        <taxon>Bacillati</taxon>
        <taxon>Bacillota</taxon>
        <taxon>Erysipelotrichia</taxon>
        <taxon>Erysipelotrichales</taxon>
        <taxon>Coprobacillaceae</taxon>
        <taxon>Faecalibacillus</taxon>
    </lineage>
</organism>
<dbReference type="InterPro" id="IPR014718">
    <property type="entry name" value="GH-type_carb-bd"/>
</dbReference>
<dbReference type="GeneID" id="77469642"/>
<dbReference type="EC" id="5.1.3.3" evidence="4 8"/>
<gene>
    <name evidence="12" type="ORF">C7U55_00795</name>
</gene>
<sequence>MIKIEKVENNIDLITLKNDELEVVVSNYGCTLVKVLMKDQAGNVDDVVLGYDDFKSYQTLDAYIGALVGRVANRIKKGTFELNGQTYHLPINNGPNSLHGGIKGFSYQVFDYQVLDETSVEFHYVSKDGEEGYPGELDFKADYSLEGDTLTMHYHATTSKDTLINITNHSYFNLSGKKENVYQHLLKVHADRFACIDPDGLPTGEIKDVKGTSFDFNEFAYIGDRVDNDDEQLQLGKGFDHPMIFNTKENQVELVHEKTGRKLTVSTTLPQAQIYTANYLDGRLGKYGQHYNARDAICIETQNMPDAIHLEENPSTILKAGDTYDEKTSYKFEVIKNL</sequence>
<dbReference type="PIRSF" id="PIRSF005096">
    <property type="entry name" value="GALM"/>
    <property type="match status" value="1"/>
</dbReference>
<feature type="active site" description="Proton donor" evidence="9">
    <location>
        <position position="169"/>
    </location>
</feature>
<evidence type="ECO:0000256" key="7">
    <source>
        <dbReference type="ARBA" id="ARBA00023277"/>
    </source>
</evidence>
<comment type="pathway">
    <text evidence="2 8">Carbohydrate metabolism; hexose metabolism.</text>
</comment>
<evidence type="ECO:0000256" key="6">
    <source>
        <dbReference type="ARBA" id="ARBA00023235"/>
    </source>
</evidence>
<evidence type="ECO:0000313" key="13">
    <source>
        <dbReference type="Proteomes" id="UP000241201"/>
    </source>
</evidence>
<comment type="catalytic activity">
    <reaction evidence="1 8">
        <text>alpha-D-glucose = beta-D-glucose</text>
        <dbReference type="Rhea" id="RHEA:10264"/>
        <dbReference type="ChEBI" id="CHEBI:15903"/>
        <dbReference type="ChEBI" id="CHEBI:17925"/>
        <dbReference type="EC" id="5.1.3.3"/>
    </reaction>
</comment>
<dbReference type="InterPro" id="IPR018052">
    <property type="entry name" value="Ald1_epimerase_CS"/>
</dbReference>
<dbReference type="CDD" id="cd09019">
    <property type="entry name" value="galactose_mutarotase_like"/>
    <property type="match status" value="1"/>
</dbReference>